<dbReference type="CDD" id="cd08026">
    <property type="entry name" value="DUF326"/>
    <property type="match status" value="1"/>
</dbReference>
<gene>
    <name evidence="1" type="ORF">FHS13_003271</name>
</gene>
<dbReference type="InterPro" id="IPR044543">
    <property type="entry name" value="YHJQ-like"/>
</dbReference>
<comment type="caution">
    <text evidence="1">The sequence shown here is derived from an EMBL/GenBank/DDBJ whole genome shotgun (WGS) entry which is preliminary data.</text>
</comment>
<organism evidence="1 2">
    <name type="scientific">Nocardiopsis algeriensis</name>
    <dbReference type="NCBI Taxonomy" id="1478215"/>
    <lineage>
        <taxon>Bacteria</taxon>
        <taxon>Bacillati</taxon>
        <taxon>Actinomycetota</taxon>
        <taxon>Actinomycetes</taxon>
        <taxon>Streptosporangiales</taxon>
        <taxon>Nocardiopsidaceae</taxon>
        <taxon>Nocardiopsis</taxon>
    </lineage>
</organism>
<reference evidence="1 2" key="1">
    <citation type="submission" date="2020-08" db="EMBL/GenBank/DDBJ databases">
        <title>Genomic Encyclopedia of Type Strains, Phase III (KMG-III): the genomes of soil and plant-associated and newly described type strains.</title>
        <authorList>
            <person name="Whitman W."/>
        </authorList>
    </citation>
    <scope>NUCLEOTIDE SEQUENCE [LARGE SCALE GENOMIC DNA]</scope>
    <source>
        <strain evidence="1 2">CECT 8712</strain>
    </source>
</reference>
<accession>A0A841IRJ8</accession>
<keyword evidence="2" id="KW-1185">Reference proteome</keyword>
<evidence type="ECO:0000313" key="1">
    <source>
        <dbReference type="EMBL" id="MBB6121303.1"/>
    </source>
</evidence>
<sequence>MSAVGQMLYAHPRDPEGVGEKIRACIEACGECAQVCRICADACLGEEMVADLVRCIRTDLDCADLCEATQGVLVRRGKDDDGFVKAVLQACAEACARCADECEKHEHEHCRLCAEACRRCEKACRELLAAL</sequence>
<proteinExistence type="predicted"/>
<dbReference type="EMBL" id="JACHJO010000009">
    <property type="protein sequence ID" value="MBB6121303.1"/>
    <property type="molecule type" value="Genomic_DNA"/>
</dbReference>
<dbReference type="PANTHER" id="PTHR37310">
    <property type="entry name" value="CYTOPLASMIC PROTEIN-RELATED"/>
    <property type="match status" value="1"/>
</dbReference>
<protein>
    <recommendedName>
        <fullName evidence="3">Four-helix bundle copper-binding protein</fullName>
    </recommendedName>
</protein>
<name>A0A841IRJ8_9ACTN</name>
<evidence type="ECO:0008006" key="3">
    <source>
        <dbReference type="Google" id="ProtNLM"/>
    </source>
</evidence>
<dbReference type="InterPro" id="IPR005560">
    <property type="entry name" value="Csp_YhjQ"/>
</dbReference>
<dbReference type="RefSeq" id="WP_184292746.1">
    <property type="nucleotide sequence ID" value="NZ_JACHJO010000009.1"/>
</dbReference>
<evidence type="ECO:0000313" key="2">
    <source>
        <dbReference type="Proteomes" id="UP000536604"/>
    </source>
</evidence>
<dbReference type="Pfam" id="PF03860">
    <property type="entry name" value="Csp"/>
    <property type="match status" value="1"/>
</dbReference>
<dbReference type="PANTHER" id="PTHR37310:SF1">
    <property type="entry name" value="CYTOPLASMIC PROTEIN"/>
    <property type="match status" value="1"/>
</dbReference>
<dbReference type="AlphaFoldDB" id="A0A841IRJ8"/>
<dbReference type="Gene3D" id="1.20.1270.360">
    <property type="match status" value="1"/>
</dbReference>
<dbReference type="Proteomes" id="UP000536604">
    <property type="component" value="Unassembled WGS sequence"/>
</dbReference>